<feature type="region of interest" description="Disordered" evidence="3">
    <location>
        <begin position="1145"/>
        <end position="1177"/>
    </location>
</feature>
<comment type="caution">
    <text evidence="5">The sequence shown here is derived from an EMBL/GenBank/DDBJ whole genome shotgun (WGS) entry which is preliminary data.</text>
</comment>
<evidence type="ECO:0000256" key="2">
    <source>
        <dbReference type="SAM" id="Coils"/>
    </source>
</evidence>
<keyword evidence="1" id="KW-1188">Viral release from host cell</keyword>
<dbReference type="NCBIfam" id="TIGR01760">
    <property type="entry name" value="tape_meas_TP901"/>
    <property type="match status" value="1"/>
</dbReference>
<feature type="coiled-coil region" evidence="2">
    <location>
        <begin position="446"/>
        <end position="473"/>
    </location>
</feature>
<dbReference type="Pfam" id="PF10145">
    <property type="entry name" value="PhageMin_Tail"/>
    <property type="match status" value="1"/>
</dbReference>
<feature type="coiled-coil region" evidence="2">
    <location>
        <begin position="800"/>
        <end position="848"/>
    </location>
</feature>
<sequence length="1367" mass="147148">MGNIGDLVATATLDISPFMSNTRNLKTYMKTLDNSLKAVEKSFQGHGGRIKGLRAIYSETGSALKGYQELLKKQSQKYSNLKNEIGDVNNATAEQKQKLIGAKSAMIETAAKVTELQNRLRSLATETSVFTRFGKAAEKMGSRMKSFGNSLSGVGAAFTKGVTAPIVAGAGYAIKAAVDYESAFAGVKKTVDETATVSYAKLSQGIRQMSKELPASAVEIAHVAEAAGQLGVKTGDILNFSRTMIDLGESTNLSAEEAATSIAKIANITGLASSEYSRFGSAVVALGNNFATTEKDIVAMTNRIAASGKLAGLTNQEMLALATAMSSVGIEAEAGGTAMTQSLSAIERAVASGGDNLNKFAQIANMSSADFAKAWKDKPIVALQEFIKGLGQLDKKGESATKVLDELGLSGIRQSNMLKSLGLASETLGKALDTSNKAWKENTALTDEANKRYETTESKLKMLKNEVTDVAIEFGGPLVDALRNGLEVGKPIIQMAADLAKKFNSLDKEQQQQIIKWGLIAAAAGPALSVLGKGIGIIGGTIQAIGKMSRGLGALSGWLRTFKTGAIAAGAGAEATAASMGGMAGAVALLSNPVTWGVLLGGAAVIGIGLIADSMYKARKRTEDWGTKVSQVQANELQAFKNKVDETNLAMTTFGSDSSSSINNVKKAFEGLVDEIEKLQNKDLKKKLDVAKALGLSAETIAEIKNQANQTVANVQQMSDEVINIYRNASEQHRQLTTEEKAIVLENQNEMINTQLSLMKFSKKERVAITKAMNGELDSLNKEQLSKALNVTQKWIEEENKSYKKRRKNLKKLYDDIKGDGQEAVKARAEIHARLQELEAEHQAKMDAFGQKYAAIRKKLLQGELLGQDPQVQEGIIKNVQKQMQELGLSYEQLMEKTTKASSKIQAANSLWAQTTKDASEQTKLANSQWNSLVWDAKKGTVKTNAQEEIQKALQAEGGWEQMKFTLKHANLETNAKIAIGEALIANDQWESLSPAEKALVTNNKPAIEAILESETALKQWNALPEEIKKLLGENNSFLNSADGAINALNKWNLLTPQQKELLARDLTGEDVNKAQQAVNSLTGKTVIIDASNETGQPALEAGITINGVKQEVPAGINATDQTAGDTQSAQSKIDKVKQRVPADINASDKTGPDVNSANRAVNRPKQKNPANIRARDSASRVAEGVIGSLARIPRSVTTTITTFVRKIFGHEKGTNYHPGGLAMVNDQRGPLYKELVTLPTGESFIPEGRNVILPLPRGSKVLRASRTRQLFPHYANGIGFDDTKIASLTTRLKNVQDKGQVIINTDPQMSELIKLLKNKDNQNVTNNYTLNATNSGGSSDMFSQENMKRLIRELAYYTNGEKGRLA</sequence>
<evidence type="ECO:0000313" key="5">
    <source>
        <dbReference type="EMBL" id="KPJ22185.1"/>
    </source>
</evidence>
<dbReference type="Proteomes" id="UP000049578">
    <property type="component" value="Unassembled WGS sequence"/>
</dbReference>
<keyword evidence="2" id="KW-0175">Coiled coil</keyword>
<dbReference type="PANTHER" id="PTHR37813:SF1">
    <property type="entry name" value="FELS-2 PROPHAGE PROTEIN"/>
    <property type="match status" value="1"/>
</dbReference>
<feature type="coiled-coil region" evidence="2">
    <location>
        <begin position="662"/>
        <end position="721"/>
    </location>
</feature>
<protein>
    <submittedName>
        <fullName evidence="5">Phage tail protein</fullName>
    </submittedName>
</protein>
<feature type="coiled-coil region" evidence="2">
    <location>
        <begin position="64"/>
        <end position="126"/>
    </location>
</feature>
<dbReference type="EMBL" id="LHQM01000024">
    <property type="protein sequence ID" value="KPJ22185.1"/>
    <property type="molecule type" value="Genomic_DNA"/>
</dbReference>
<name>A0A0P6SKX9_9STRE</name>
<dbReference type="PANTHER" id="PTHR37813">
    <property type="entry name" value="FELS-2 PROPHAGE PROTEIN"/>
    <property type="match status" value="1"/>
</dbReference>
<feature type="domain" description="Phage tail tape measure protein" evidence="4">
    <location>
        <begin position="205"/>
        <end position="399"/>
    </location>
</feature>
<dbReference type="STRING" id="119224.AKK44_05830"/>
<dbReference type="RefSeq" id="WP_054278904.1">
    <property type="nucleotide sequence ID" value="NZ_LHQM01000024.1"/>
</dbReference>
<keyword evidence="6" id="KW-1185">Reference proteome</keyword>
<dbReference type="PATRIC" id="fig|119224.3.peg.712"/>
<evidence type="ECO:0000256" key="1">
    <source>
        <dbReference type="ARBA" id="ARBA00022612"/>
    </source>
</evidence>
<dbReference type="InterPro" id="IPR010090">
    <property type="entry name" value="Phage_tape_meas"/>
</dbReference>
<evidence type="ECO:0000313" key="6">
    <source>
        <dbReference type="Proteomes" id="UP000049578"/>
    </source>
</evidence>
<organism evidence="5 6">
    <name type="scientific">Streptococcus phocae</name>
    <dbReference type="NCBI Taxonomy" id="119224"/>
    <lineage>
        <taxon>Bacteria</taxon>
        <taxon>Bacillati</taxon>
        <taxon>Bacillota</taxon>
        <taxon>Bacilli</taxon>
        <taxon>Lactobacillales</taxon>
        <taxon>Streptococcaceae</taxon>
        <taxon>Streptococcus</taxon>
    </lineage>
</organism>
<gene>
    <name evidence="5" type="ORF">AKK44_05830</name>
</gene>
<evidence type="ECO:0000256" key="3">
    <source>
        <dbReference type="SAM" id="MobiDB-lite"/>
    </source>
</evidence>
<evidence type="ECO:0000259" key="4">
    <source>
        <dbReference type="Pfam" id="PF10145"/>
    </source>
</evidence>
<accession>A0A0P6SKX9</accession>
<proteinExistence type="predicted"/>
<reference evidence="5 6" key="1">
    <citation type="submission" date="2015-08" db="EMBL/GenBank/DDBJ databases">
        <title>Genome sequence of Streptococcus phocae subsp. phocae ATCC 51973T isolated from liver specimen obtained from seal.</title>
        <authorList>
            <person name="Avendano-Herrera R."/>
        </authorList>
    </citation>
    <scope>NUCLEOTIDE SEQUENCE [LARGE SCALE GENOMIC DNA]</scope>
    <source>
        <strain evidence="5 6">ATCC 51973</strain>
    </source>
</reference>